<evidence type="ECO:0000313" key="5">
    <source>
        <dbReference type="Proteomes" id="UP001237642"/>
    </source>
</evidence>
<reference evidence="4" key="1">
    <citation type="submission" date="2023-02" db="EMBL/GenBank/DDBJ databases">
        <title>Genome of toxic invasive species Heracleum sosnowskyi carries increased number of genes despite the absence of recent whole-genome duplications.</title>
        <authorList>
            <person name="Schelkunov M."/>
            <person name="Shtratnikova V."/>
            <person name="Makarenko M."/>
            <person name="Klepikova A."/>
            <person name="Omelchenko D."/>
            <person name="Novikova G."/>
            <person name="Obukhova E."/>
            <person name="Bogdanov V."/>
            <person name="Penin A."/>
            <person name="Logacheva M."/>
        </authorList>
    </citation>
    <scope>NUCLEOTIDE SEQUENCE</scope>
    <source>
        <strain evidence="4">Hsosn_3</strain>
        <tissue evidence="4">Leaf</tissue>
    </source>
</reference>
<evidence type="ECO:0000256" key="1">
    <source>
        <dbReference type="SAM" id="Coils"/>
    </source>
</evidence>
<dbReference type="EMBL" id="JAUIZM010000005">
    <property type="protein sequence ID" value="KAK1384526.1"/>
    <property type="molecule type" value="Genomic_DNA"/>
</dbReference>
<feature type="coiled-coil region" evidence="1">
    <location>
        <begin position="52"/>
        <end position="82"/>
    </location>
</feature>
<dbReference type="Pfam" id="PF22936">
    <property type="entry name" value="Pol_BBD"/>
    <property type="match status" value="1"/>
</dbReference>
<evidence type="ECO:0008006" key="6">
    <source>
        <dbReference type="Google" id="ProtNLM"/>
    </source>
</evidence>
<evidence type="ECO:0000259" key="2">
    <source>
        <dbReference type="Pfam" id="PF13976"/>
    </source>
</evidence>
<feature type="domain" description="Retrovirus-related Pol polyprotein from transposon TNT 1-94-like beta-barrel" evidence="3">
    <location>
        <begin position="356"/>
        <end position="398"/>
    </location>
</feature>
<dbReference type="Proteomes" id="UP001237642">
    <property type="component" value="Unassembled WGS sequence"/>
</dbReference>
<gene>
    <name evidence="4" type="ORF">POM88_022261</name>
</gene>
<protein>
    <recommendedName>
        <fullName evidence="6">GAG-pre-integrase domain-containing protein</fullName>
    </recommendedName>
</protein>
<name>A0AAD8MTC4_9APIA</name>
<accession>A0AAD8MTC4</accession>
<organism evidence="4 5">
    <name type="scientific">Heracleum sosnowskyi</name>
    <dbReference type="NCBI Taxonomy" id="360622"/>
    <lineage>
        <taxon>Eukaryota</taxon>
        <taxon>Viridiplantae</taxon>
        <taxon>Streptophyta</taxon>
        <taxon>Embryophyta</taxon>
        <taxon>Tracheophyta</taxon>
        <taxon>Spermatophyta</taxon>
        <taxon>Magnoliopsida</taxon>
        <taxon>eudicotyledons</taxon>
        <taxon>Gunneridae</taxon>
        <taxon>Pentapetalae</taxon>
        <taxon>asterids</taxon>
        <taxon>campanulids</taxon>
        <taxon>Apiales</taxon>
        <taxon>Apiaceae</taxon>
        <taxon>Apioideae</taxon>
        <taxon>apioid superclade</taxon>
        <taxon>Tordylieae</taxon>
        <taxon>Tordyliinae</taxon>
        <taxon>Heracleum</taxon>
    </lineage>
</organism>
<evidence type="ECO:0000313" key="4">
    <source>
        <dbReference type="EMBL" id="KAK1384526.1"/>
    </source>
</evidence>
<sequence>MADSSEESPQLSQVPILTTIDMSNSEYKKTVQDLSVELFNVHTSMLASEMENAKLVLKIKNLESKNEELELVAVILEDLKQKNAYLENKVKCNDEIETILRKQISELDLKLNAFKNSTLITKEIIDSQTIGNKTAIGFDYNKKAGKKIVEFPVTPSAVKRNTPHVLKNVDYPVFVKPFPPLFNEDDLFIRQELLEEDLLKEKEVKTKLPRNSVKTVIPKTEVGDLVIKAKKNRNGKKKIVNQEIVSFSPIASRKLCTICNSTGHLTHACKKVKVETANTSEMHNMSDMPDLHEPCGKKECLICTYNIMHAYFKLMNDSSKNTVNVKSTDTMNIKQGKTKLNFNPVKGKVKISKVMWILDSGCSRHMTGEESLLTEVIKKTGPIVTFGDDNKGFTTGYGYNVDFRKDKCLITNRKDEKLALLGVRKGNLFIADLSSTSEGEVTCFYSKASSEQSWLCHKKLSHLNFKTMNSLVKRELVRGLPLMEFNQEGLCEACEKGKSKKASHRSKGMTSIAEPLQLIHMDLFGPVNVMC</sequence>
<dbReference type="Pfam" id="PF13976">
    <property type="entry name" value="gag_pre-integrs"/>
    <property type="match status" value="1"/>
</dbReference>
<feature type="domain" description="GAG-pre-integrase" evidence="2">
    <location>
        <begin position="427"/>
        <end position="499"/>
    </location>
</feature>
<dbReference type="InterPro" id="IPR054722">
    <property type="entry name" value="PolX-like_BBD"/>
</dbReference>
<keyword evidence="5" id="KW-1185">Reference proteome</keyword>
<comment type="caution">
    <text evidence="4">The sequence shown here is derived from an EMBL/GenBank/DDBJ whole genome shotgun (WGS) entry which is preliminary data.</text>
</comment>
<reference evidence="4" key="2">
    <citation type="submission" date="2023-05" db="EMBL/GenBank/DDBJ databases">
        <authorList>
            <person name="Schelkunov M.I."/>
        </authorList>
    </citation>
    <scope>NUCLEOTIDE SEQUENCE</scope>
    <source>
        <strain evidence="4">Hsosn_3</strain>
        <tissue evidence="4">Leaf</tissue>
    </source>
</reference>
<evidence type="ECO:0000259" key="3">
    <source>
        <dbReference type="Pfam" id="PF22936"/>
    </source>
</evidence>
<dbReference type="AlphaFoldDB" id="A0AAD8MTC4"/>
<keyword evidence="1" id="KW-0175">Coiled coil</keyword>
<proteinExistence type="predicted"/>
<dbReference type="InterPro" id="IPR025724">
    <property type="entry name" value="GAG-pre-integrase_dom"/>
</dbReference>